<dbReference type="InterPro" id="IPR001647">
    <property type="entry name" value="HTH_TetR"/>
</dbReference>
<reference evidence="4 5" key="1">
    <citation type="submission" date="2019-06" db="EMBL/GenBank/DDBJ databases">
        <title>Sequencing the genomes of 1000 actinobacteria strains.</title>
        <authorList>
            <person name="Klenk H.-P."/>
        </authorList>
    </citation>
    <scope>NUCLEOTIDE SEQUENCE [LARGE SCALE GENOMIC DNA]</scope>
    <source>
        <strain evidence="4 5">DSM 44826</strain>
    </source>
</reference>
<name>A0A561UBC4_9ACTN</name>
<dbReference type="Proteomes" id="UP000317940">
    <property type="component" value="Unassembled WGS sequence"/>
</dbReference>
<organism evidence="4 5">
    <name type="scientific">Kitasatospora viridis</name>
    <dbReference type="NCBI Taxonomy" id="281105"/>
    <lineage>
        <taxon>Bacteria</taxon>
        <taxon>Bacillati</taxon>
        <taxon>Actinomycetota</taxon>
        <taxon>Actinomycetes</taxon>
        <taxon>Kitasatosporales</taxon>
        <taxon>Streptomycetaceae</taxon>
        <taxon>Kitasatospora</taxon>
    </lineage>
</organism>
<feature type="domain" description="HTH tetR-type" evidence="3">
    <location>
        <begin position="16"/>
        <end position="77"/>
    </location>
</feature>
<dbReference type="GO" id="GO:0003700">
    <property type="term" value="F:DNA-binding transcription factor activity"/>
    <property type="evidence" value="ECO:0007669"/>
    <property type="project" value="TreeGrafter"/>
</dbReference>
<keyword evidence="1 2" id="KW-0238">DNA-binding</keyword>
<evidence type="ECO:0000313" key="4">
    <source>
        <dbReference type="EMBL" id="TWF96646.1"/>
    </source>
</evidence>
<accession>A0A561UBC4</accession>
<dbReference type="Pfam" id="PF00440">
    <property type="entry name" value="TetR_N"/>
    <property type="match status" value="1"/>
</dbReference>
<gene>
    <name evidence="4" type="ORF">FHX73_11418</name>
</gene>
<dbReference type="PROSITE" id="PS50977">
    <property type="entry name" value="HTH_TETR_2"/>
    <property type="match status" value="1"/>
</dbReference>
<dbReference type="InterPro" id="IPR009057">
    <property type="entry name" value="Homeodomain-like_sf"/>
</dbReference>
<evidence type="ECO:0000313" key="5">
    <source>
        <dbReference type="Proteomes" id="UP000317940"/>
    </source>
</evidence>
<dbReference type="GO" id="GO:0000976">
    <property type="term" value="F:transcription cis-regulatory region binding"/>
    <property type="evidence" value="ECO:0007669"/>
    <property type="project" value="TreeGrafter"/>
</dbReference>
<dbReference type="Gene3D" id="1.10.357.10">
    <property type="entry name" value="Tetracycline Repressor, domain 2"/>
    <property type="match status" value="1"/>
</dbReference>
<dbReference type="SUPFAM" id="SSF46689">
    <property type="entry name" value="Homeodomain-like"/>
    <property type="match status" value="1"/>
</dbReference>
<evidence type="ECO:0000256" key="2">
    <source>
        <dbReference type="PROSITE-ProRule" id="PRU00335"/>
    </source>
</evidence>
<proteinExistence type="predicted"/>
<dbReference type="EMBL" id="VIWT01000001">
    <property type="protein sequence ID" value="TWF96646.1"/>
    <property type="molecule type" value="Genomic_DNA"/>
</dbReference>
<feature type="DNA-binding region" description="H-T-H motif" evidence="2">
    <location>
        <begin position="40"/>
        <end position="59"/>
    </location>
</feature>
<keyword evidence="5" id="KW-1185">Reference proteome</keyword>
<dbReference type="PANTHER" id="PTHR30055:SF219">
    <property type="entry name" value="TRANSCRIPTIONAL REGULATORY PROTEIN"/>
    <property type="match status" value="1"/>
</dbReference>
<sequence>MASINIDGMARSTGQSDTREKLILAAEQLFATQGVDGAQTRDIVRLAGQANPSAVQYHFGSRAGLLEEIMKGRQDRVEHALAPRLPELMAMGLPDLLRTLVGAEATELGTERGRCALRISAQVSHQSGIRTRTPHPTLAGGGYWRLFDHIGERLATQPGAPGLPEPVRLERLDLALTLIGAALADRARQYTDGEQPLTDEPFFLADLAGMATALLQAPAPQL</sequence>
<dbReference type="PANTHER" id="PTHR30055">
    <property type="entry name" value="HTH-TYPE TRANSCRIPTIONAL REGULATOR RUTR"/>
    <property type="match status" value="1"/>
</dbReference>
<dbReference type="AlphaFoldDB" id="A0A561UBC4"/>
<dbReference type="InterPro" id="IPR050109">
    <property type="entry name" value="HTH-type_TetR-like_transc_reg"/>
</dbReference>
<comment type="caution">
    <text evidence="4">The sequence shown here is derived from an EMBL/GenBank/DDBJ whole genome shotgun (WGS) entry which is preliminary data.</text>
</comment>
<protein>
    <submittedName>
        <fullName evidence="4">TetR family transcriptional regulator</fullName>
    </submittedName>
</protein>
<evidence type="ECO:0000259" key="3">
    <source>
        <dbReference type="PROSITE" id="PS50977"/>
    </source>
</evidence>
<evidence type="ECO:0000256" key="1">
    <source>
        <dbReference type="ARBA" id="ARBA00023125"/>
    </source>
</evidence>